<dbReference type="InterPro" id="IPR036396">
    <property type="entry name" value="Cyt_P450_sf"/>
</dbReference>
<comment type="caution">
    <text evidence="9">The sequence shown here is derived from an EMBL/GenBank/DDBJ whole genome shotgun (WGS) entry which is preliminary data.</text>
</comment>
<keyword evidence="3 6" id="KW-0479">Metal-binding</keyword>
<evidence type="ECO:0000256" key="4">
    <source>
        <dbReference type="ARBA" id="ARBA00022989"/>
    </source>
</evidence>
<dbReference type="Gene3D" id="1.10.630.10">
    <property type="entry name" value="Cytochrome P450"/>
    <property type="match status" value="1"/>
</dbReference>
<evidence type="ECO:0000256" key="1">
    <source>
        <dbReference type="ARBA" id="ARBA00004167"/>
    </source>
</evidence>
<dbReference type="SUPFAM" id="SSF48264">
    <property type="entry name" value="Cytochrome P450"/>
    <property type="match status" value="1"/>
</dbReference>
<evidence type="ECO:0000313" key="9">
    <source>
        <dbReference type="EMBL" id="KAG6390300.1"/>
    </source>
</evidence>
<sequence>MESLIPYLVPLLLLPFSAYLVFSIRKKASGQRKNLPPGSMGWPFLGENMELASLGCQKLIKDRMHKYSGHVFKTSLLGEKMAVLCGEQGNKFIFKNQNTLFARWAPPSLRKAIYQDLDATKHQEPKATFDNFQYDILKPDALKKYVLVMDSLALVEALPSTQKYALSLACRIFMNREGWDHSGDFLKSLSRLTKGILSLPVNMLGTALNRAIKGGRVMVEATNEDGEYMSDSMIVNVLIGLLLGAEYELSSLITIVIYYLAELPHIFNRVLEEQMEIAKSKGPNELLAMEDLEKMKYTWNVVRECLRLTPPSIGGFSESTAEFTYAGFTIPKGWKVLWTSHSSHMNPDYFPEPEKFDPLRFEGSGPEPYTYVPFGGGARMCPGRSYTKLVTLVFTHNLVTRFRLEKVIPNEKMLFRSSPAPAHGLPLRLHPHKR</sequence>
<dbReference type="Pfam" id="PF00067">
    <property type="entry name" value="p450"/>
    <property type="match status" value="1"/>
</dbReference>
<dbReference type="GO" id="GO:0020037">
    <property type="term" value="F:heme binding"/>
    <property type="evidence" value="ECO:0007669"/>
    <property type="project" value="InterPro"/>
</dbReference>
<evidence type="ECO:0000256" key="2">
    <source>
        <dbReference type="ARBA" id="ARBA00022692"/>
    </source>
</evidence>
<dbReference type="Proteomes" id="UP000298416">
    <property type="component" value="Unassembled WGS sequence"/>
</dbReference>
<dbReference type="PROSITE" id="PS00086">
    <property type="entry name" value="CYTOCHROME_P450"/>
    <property type="match status" value="1"/>
</dbReference>
<proteinExistence type="inferred from homology"/>
<dbReference type="PANTHER" id="PTHR24286:SF53">
    <property type="entry name" value="BETA-AMYRIN 28-OXIDASE-LIKE"/>
    <property type="match status" value="1"/>
</dbReference>
<gene>
    <name evidence="9" type="ORF">SASPL_148032</name>
</gene>
<protein>
    <submittedName>
        <fullName evidence="9">Uncharacterized protein</fullName>
    </submittedName>
</protein>
<keyword evidence="2 8" id="KW-0812">Transmembrane</keyword>
<keyword evidence="6 7" id="KW-0349">Heme</keyword>
<evidence type="ECO:0000256" key="3">
    <source>
        <dbReference type="ARBA" id="ARBA00022723"/>
    </source>
</evidence>
<dbReference type="GO" id="GO:0016020">
    <property type="term" value="C:membrane"/>
    <property type="evidence" value="ECO:0007669"/>
    <property type="project" value="UniProtKB-SubCell"/>
</dbReference>
<evidence type="ECO:0000256" key="5">
    <source>
        <dbReference type="ARBA" id="ARBA00023004"/>
    </source>
</evidence>
<evidence type="ECO:0000256" key="6">
    <source>
        <dbReference type="PIRSR" id="PIRSR602403-1"/>
    </source>
</evidence>
<evidence type="ECO:0000313" key="10">
    <source>
        <dbReference type="Proteomes" id="UP000298416"/>
    </source>
</evidence>
<dbReference type="PRINTS" id="PR00465">
    <property type="entry name" value="EP450IV"/>
</dbReference>
<dbReference type="GO" id="GO:0016705">
    <property type="term" value="F:oxidoreductase activity, acting on paired donors, with incorporation or reduction of molecular oxygen"/>
    <property type="evidence" value="ECO:0007669"/>
    <property type="project" value="InterPro"/>
</dbReference>
<dbReference type="GO" id="GO:0016125">
    <property type="term" value="P:sterol metabolic process"/>
    <property type="evidence" value="ECO:0007669"/>
    <property type="project" value="TreeGrafter"/>
</dbReference>
<dbReference type="InterPro" id="IPR001128">
    <property type="entry name" value="Cyt_P450"/>
</dbReference>
<evidence type="ECO:0000256" key="8">
    <source>
        <dbReference type="SAM" id="Phobius"/>
    </source>
</evidence>
<dbReference type="AlphaFoldDB" id="A0A8X8W8D4"/>
<feature type="transmembrane region" description="Helical" evidence="8">
    <location>
        <begin position="237"/>
        <end position="261"/>
    </location>
</feature>
<organism evidence="9">
    <name type="scientific">Salvia splendens</name>
    <name type="common">Scarlet sage</name>
    <dbReference type="NCBI Taxonomy" id="180675"/>
    <lineage>
        <taxon>Eukaryota</taxon>
        <taxon>Viridiplantae</taxon>
        <taxon>Streptophyta</taxon>
        <taxon>Embryophyta</taxon>
        <taxon>Tracheophyta</taxon>
        <taxon>Spermatophyta</taxon>
        <taxon>Magnoliopsida</taxon>
        <taxon>eudicotyledons</taxon>
        <taxon>Gunneridae</taxon>
        <taxon>Pentapetalae</taxon>
        <taxon>asterids</taxon>
        <taxon>lamiids</taxon>
        <taxon>Lamiales</taxon>
        <taxon>Lamiaceae</taxon>
        <taxon>Nepetoideae</taxon>
        <taxon>Mentheae</taxon>
        <taxon>Salviinae</taxon>
        <taxon>Salvia</taxon>
        <taxon>Salvia subgen. Calosphace</taxon>
        <taxon>core Calosphace</taxon>
    </lineage>
</organism>
<evidence type="ECO:0000256" key="7">
    <source>
        <dbReference type="RuleBase" id="RU000461"/>
    </source>
</evidence>
<comment type="similarity">
    <text evidence="7">Belongs to the cytochrome P450 family.</text>
</comment>
<keyword evidence="4 8" id="KW-1133">Transmembrane helix</keyword>
<keyword evidence="10" id="KW-1185">Reference proteome</keyword>
<name>A0A8X8W8D4_SALSN</name>
<reference evidence="9" key="1">
    <citation type="submission" date="2018-01" db="EMBL/GenBank/DDBJ databases">
        <authorList>
            <person name="Mao J.F."/>
        </authorList>
    </citation>
    <scope>NUCLEOTIDE SEQUENCE</scope>
    <source>
        <strain evidence="9">Huo1</strain>
        <tissue evidence="9">Leaf</tissue>
    </source>
</reference>
<keyword evidence="8" id="KW-0472">Membrane</keyword>
<keyword evidence="7" id="KW-0560">Oxidoreductase</keyword>
<dbReference type="InterPro" id="IPR017972">
    <property type="entry name" value="Cyt_P450_CS"/>
</dbReference>
<dbReference type="GO" id="GO:0005506">
    <property type="term" value="F:iron ion binding"/>
    <property type="evidence" value="ECO:0007669"/>
    <property type="project" value="InterPro"/>
</dbReference>
<comment type="subcellular location">
    <subcellularLocation>
        <location evidence="1">Membrane</location>
        <topology evidence="1">Single-pass membrane protein</topology>
    </subcellularLocation>
</comment>
<comment type="cofactor">
    <cofactor evidence="6">
        <name>heme</name>
        <dbReference type="ChEBI" id="CHEBI:30413"/>
    </cofactor>
</comment>
<feature type="transmembrane region" description="Helical" evidence="8">
    <location>
        <begin position="6"/>
        <end position="24"/>
    </location>
</feature>
<dbReference type="PANTHER" id="PTHR24286">
    <property type="entry name" value="CYTOCHROME P450 26"/>
    <property type="match status" value="1"/>
</dbReference>
<dbReference type="GO" id="GO:0004497">
    <property type="term" value="F:monooxygenase activity"/>
    <property type="evidence" value="ECO:0007669"/>
    <property type="project" value="UniProtKB-KW"/>
</dbReference>
<keyword evidence="5 6" id="KW-0408">Iron</keyword>
<keyword evidence="7" id="KW-0503">Monooxygenase</keyword>
<reference evidence="9" key="2">
    <citation type="submission" date="2020-08" db="EMBL/GenBank/DDBJ databases">
        <title>Plant Genome Project.</title>
        <authorList>
            <person name="Zhang R.-G."/>
        </authorList>
    </citation>
    <scope>NUCLEOTIDE SEQUENCE</scope>
    <source>
        <strain evidence="9">Huo1</strain>
        <tissue evidence="9">Leaf</tissue>
    </source>
</reference>
<accession>A0A8X8W8D4</accession>
<feature type="binding site" description="axial binding residue" evidence="6">
    <location>
        <position position="381"/>
    </location>
    <ligand>
        <name>heme</name>
        <dbReference type="ChEBI" id="CHEBI:30413"/>
    </ligand>
    <ligandPart>
        <name>Fe</name>
        <dbReference type="ChEBI" id="CHEBI:18248"/>
    </ligandPart>
</feature>
<dbReference type="EMBL" id="PNBA02000019">
    <property type="protein sequence ID" value="KAG6390300.1"/>
    <property type="molecule type" value="Genomic_DNA"/>
</dbReference>
<dbReference type="InterPro" id="IPR002403">
    <property type="entry name" value="Cyt_P450_E_grp-IV"/>
</dbReference>